<dbReference type="InterPro" id="IPR001647">
    <property type="entry name" value="HTH_TetR"/>
</dbReference>
<dbReference type="InterPro" id="IPR036271">
    <property type="entry name" value="Tet_transcr_reg_TetR-rel_C_sf"/>
</dbReference>
<dbReference type="PROSITE" id="PS50977">
    <property type="entry name" value="HTH_TETR_2"/>
    <property type="match status" value="1"/>
</dbReference>
<dbReference type="InterPro" id="IPR050109">
    <property type="entry name" value="HTH-type_TetR-like_transc_reg"/>
</dbReference>
<evidence type="ECO:0000313" key="6">
    <source>
        <dbReference type="EMBL" id="TDC47417.1"/>
    </source>
</evidence>
<dbReference type="PANTHER" id="PTHR30055:SF151">
    <property type="entry name" value="TRANSCRIPTIONAL REGULATORY PROTEIN"/>
    <property type="match status" value="1"/>
</dbReference>
<feature type="DNA-binding region" description="H-T-H motif" evidence="4">
    <location>
        <begin position="38"/>
        <end position="57"/>
    </location>
</feature>
<keyword evidence="7" id="KW-1185">Reference proteome</keyword>
<dbReference type="SUPFAM" id="SSF48498">
    <property type="entry name" value="Tetracyclin repressor-like, C-terminal domain"/>
    <property type="match status" value="1"/>
</dbReference>
<evidence type="ECO:0000256" key="4">
    <source>
        <dbReference type="PROSITE-ProRule" id="PRU00335"/>
    </source>
</evidence>
<dbReference type="GO" id="GO:0000976">
    <property type="term" value="F:transcription cis-regulatory region binding"/>
    <property type="evidence" value="ECO:0007669"/>
    <property type="project" value="TreeGrafter"/>
</dbReference>
<dbReference type="RefSeq" id="WP_131987319.1">
    <property type="nucleotide sequence ID" value="NZ_SMKL01000075.1"/>
</dbReference>
<dbReference type="PANTHER" id="PTHR30055">
    <property type="entry name" value="HTH-TYPE TRANSCRIPTIONAL REGULATOR RUTR"/>
    <property type="match status" value="1"/>
</dbReference>
<keyword evidence="3" id="KW-0804">Transcription</keyword>
<dbReference type="GO" id="GO:0045892">
    <property type="term" value="P:negative regulation of DNA-templated transcription"/>
    <property type="evidence" value="ECO:0007669"/>
    <property type="project" value="InterPro"/>
</dbReference>
<evidence type="ECO:0000256" key="3">
    <source>
        <dbReference type="ARBA" id="ARBA00023163"/>
    </source>
</evidence>
<accession>A0A4R4RDY5</accession>
<dbReference type="SUPFAM" id="SSF46689">
    <property type="entry name" value="Homeodomain-like"/>
    <property type="match status" value="1"/>
</dbReference>
<gene>
    <name evidence="6" type="ORF">E1212_24355</name>
</gene>
<dbReference type="Gene3D" id="1.10.357.10">
    <property type="entry name" value="Tetracycline Repressor, domain 2"/>
    <property type="match status" value="1"/>
</dbReference>
<dbReference type="Pfam" id="PF02909">
    <property type="entry name" value="TetR_C_1"/>
    <property type="match status" value="1"/>
</dbReference>
<feature type="domain" description="HTH tetR-type" evidence="5">
    <location>
        <begin position="15"/>
        <end position="75"/>
    </location>
</feature>
<proteinExistence type="predicted"/>
<evidence type="ECO:0000256" key="2">
    <source>
        <dbReference type="ARBA" id="ARBA00023125"/>
    </source>
</evidence>
<organism evidence="6 7">
    <name type="scientific">Jiangella ureilytica</name>
    <dbReference type="NCBI Taxonomy" id="2530374"/>
    <lineage>
        <taxon>Bacteria</taxon>
        <taxon>Bacillati</taxon>
        <taxon>Actinomycetota</taxon>
        <taxon>Actinomycetes</taxon>
        <taxon>Jiangellales</taxon>
        <taxon>Jiangellaceae</taxon>
        <taxon>Jiangella</taxon>
    </lineage>
</organism>
<dbReference type="InterPro" id="IPR004111">
    <property type="entry name" value="Repressor_TetR_C"/>
</dbReference>
<dbReference type="InterPro" id="IPR009057">
    <property type="entry name" value="Homeodomain-like_sf"/>
</dbReference>
<dbReference type="EMBL" id="SMKL01000075">
    <property type="protein sequence ID" value="TDC47417.1"/>
    <property type="molecule type" value="Genomic_DNA"/>
</dbReference>
<keyword evidence="2 4" id="KW-0238">DNA-binding</keyword>
<evidence type="ECO:0000259" key="5">
    <source>
        <dbReference type="PROSITE" id="PS50977"/>
    </source>
</evidence>
<keyword evidence="1" id="KW-0805">Transcription regulation</keyword>
<dbReference type="OrthoDB" id="329481at2"/>
<comment type="caution">
    <text evidence="6">The sequence shown here is derived from an EMBL/GenBank/DDBJ whole genome shotgun (WGS) entry which is preliminary data.</text>
</comment>
<dbReference type="AlphaFoldDB" id="A0A4R4RDY5"/>
<dbReference type="Gene3D" id="1.10.10.60">
    <property type="entry name" value="Homeodomain-like"/>
    <property type="match status" value="1"/>
</dbReference>
<name>A0A4R4RDY5_9ACTN</name>
<dbReference type="GO" id="GO:0003700">
    <property type="term" value="F:DNA-binding transcription factor activity"/>
    <property type="evidence" value="ECO:0007669"/>
    <property type="project" value="TreeGrafter"/>
</dbReference>
<dbReference type="Proteomes" id="UP000295621">
    <property type="component" value="Unassembled WGS sequence"/>
</dbReference>
<sequence>MHVAADAEVGPARAPLSRDRVLRAAVRIADDGGLGALTMRRLAEDLGAEAMSLYYHVANKDEVLDGIADAVGREINEVVDALDVPSAGPQWKQAVRRRILAAREVLLRHPWVPAVFETRAAMSPEILRYHDRLLGLMRDGGFSYDLAHHALHALGSRALGFSQELFTPAAGGGGAGDGDELADLAERLPNLAGLLEHISHDDPGSTLGWCDDQEEFEFGLDLLLDGLDRLRERSSS</sequence>
<protein>
    <submittedName>
        <fullName evidence="6">TetR family transcriptional regulator</fullName>
    </submittedName>
</protein>
<evidence type="ECO:0000313" key="7">
    <source>
        <dbReference type="Proteomes" id="UP000295621"/>
    </source>
</evidence>
<evidence type="ECO:0000256" key="1">
    <source>
        <dbReference type="ARBA" id="ARBA00023015"/>
    </source>
</evidence>
<dbReference type="Pfam" id="PF00440">
    <property type="entry name" value="TetR_N"/>
    <property type="match status" value="1"/>
</dbReference>
<reference evidence="6 7" key="1">
    <citation type="submission" date="2019-02" db="EMBL/GenBank/DDBJ databases">
        <title>Draft genome sequences of novel Actinobacteria.</title>
        <authorList>
            <person name="Sahin N."/>
            <person name="Ay H."/>
            <person name="Saygin H."/>
        </authorList>
    </citation>
    <scope>NUCLEOTIDE SEQUENCE [LARGE SCALE GENOMIC DNA]</scope>
    <source>
        <strain evidence="6 7">KC603</strain>
    </source>
</reference>